<gene>
    <name evidence="1" type="ORF">IQ247_16255</name>
</gene>
<proteinExistence type="predicted"/>
<protein>
    <submittedName>
        <fullName evidence="1">DUF433 domain-containing protein</fullName>
    </submittedName>
</protein>
<reference evidence="1" key="1">
    <citation type="submission" date="2020-10" db="EMBL/GenBank/DDBJ databases">
        <authorList>
            <person name="Castelo-Branco R."/>
            <person name="Eusebio N."/>
            <person name="Adriana R."/>
            <person name="Vieira A."/>
            <person name="Brugerolle De Fraissinette N."/>
            <person name="Rezende De Castro R."/>
            <person name="Schneider M.P."/>
            <person name="Vasconcelos V."/>
            <person name="Leao P.N."/>
        </authorList>
    </citation>
    <scope>NUCLEOTIDE SEQUENCE</scope>
    <source>
        <strain evidence="1">LEGE 06105</strain>
    </source>
</reference>
<dbReference type="InterPro" id="IPR009057">
    <property type="entry name" value="Homeodomain-like_sf"/>
</dbReference>
<dbReference type="RefSeq" id="WP_193921772.1">
    <property type="nucleotide sequence ID" value="NZ_JADEWL010000053.1"/>
</dbReference>
<accession>A0A8J7F3G8</accession>
<dbReference type="AlphaFoldDB" id="A0A8J7F3G8"/>
<evidence type="ECO:0000313" key="1">
    <source>
        <dbReference type="EMBL" id="MBE9214200.1"/>
    </source>
</evidence>
<dbReference type="PANTHER" id="PTHR34849:SF1">
    <property type="entry name" value="SLR0770 PROTEIN"/>
    <property type="match status" value="1"/>
</dbReference>
<keyword evidence="2" id="KW-1185">Reference proteome</keyword>
<evidence type="ECO:0000313" key="2">
    <source>
        <dbReference type="Proteomes" id="UP000620559"/>
    </source>
</evidence>
<dbReference type="InterPro" id="IPR007367">
    <property type="entry name" value="DUF433"/>
</dbReference>
<dbReference type="SUPFAM" id="SSF46689">
    <property type="entry name" value="Homeodomain-like"/>
    <property type="match status" value="1"/>
</dbReference>
<dbReference type="EMBL" id="JADEWL010000053">
    <property type="protein sequence ID" value="MBE9214200.1"/>
    <property type="molecule type" value="Genomic_DNA"/>
</dbReference>
<dbReference type="InterPro" id="IPR036388">
    <property type="entry name" value="WH-like_DNA-bd_sf"/>
</dbReference>
<dbReference type="Gene3D" id="1.10.10.10">
    <property type="entry name" value="Winged helix-like DNA-binding domain superfamily/Winged helix DNA-binding domain"/>
    <property type="match status" value="1"/>
</dbReference>
<comment type="caution">
    <text evidence="1">The sequence shown here is derived from an EMBL/GenBank/DDBJ whole genome shotgun (WGS) entry which is preliminary data.</text>
</comment>
<organism evidence="1 2">
    <name type="scientific">Plectonema cf. radiosum LEGE 06105</name>
    <dbReference type="NCBI Taxonomy" id="945769"/>
    <lineage>
        <taxon>Bacteria</taxon>
        <taxon>Bacillati</taxon>
        <taxon>Cyanobacteriota</taxon>
        <taxon>Cyanophyceae</taxon>
        <taxon>Oscillatoriophycideae</taxon>
        <taxon>Oscillatoriales</taxon>
        <taxon>Microcoleaceae</taxon>
        <taxon>Plectonema</taxon>
    </lineage>
</organism>
<dbReference type="Proteomes" id="UP000620559">
    <property type="component" value="Unassembled WGS sequence"/>
</dbReference>
<name>A0A8J7F3G8_9CYAN</name>
<dbReference type="Pfam" id="PF04255">
    <property type="entry name" value="DUF433"/>
    <property type="match status" value="1"/>
</dbReference>
<dbReference type="PANTHER" id="PTHR34849">
    <property type="entry name" value="SSL5025 PROTEIN"/>
    <property type="match status" value="1"/>
</dbReference>
<sequence length="93" mass="10691">MVQITEHLYIVRDEQILSGEPIIKGTRTPVRAIVESWRLGIAPEEIPKGLPHLTLAQVFDALSYYSDHQDEINAYIERNRIPDDLIDPLVRDL</sequence>